<dbReference type="AlphaFoldDB" id="A0A8S3XGK0"/>
<dbReference type="GO" id="GO:0046512">
    <property type="term" value="P:sphingosine biosynthetic process"/>
    <property type="evidence" value="ECO:0007669"/>
    <property type="project" value="TreeGrafter"/>
</dbReference>
<organism evidence="2 3">
    <name type="scientific">Parnassius apollo</name>
    <name type="common">Apollo butterfly</name>
    <name type="synonym">Papilio apollo</name>
    <dbReference type="NCBI Taxonomy" id="110799"/>
    <lineage>
        <taxon>Eukaryota</taxon>
        <taxon>Metazoa</taxon>
        <taxon>Ecdysozoa</taxon>
        <taxon>Arthropoda</taxon>
        <taxon>Hexapoda</taxon>
        <taxon>Insecta</taxon>
        <taxon>Pterygota</taxon>
        <taxon>Neoptera</taxon>
        <taxon>Endopterygota</taxon>
        <taxon>Lepidoptera</taxon>
        <taxon>Glossata</taxon>
        <taxon>Ditrysia</taxon>
        <taxon>Papilionoidea</taxon>
        <taxon>Papilionidae</taxon>
        <taxon>Parnassiinae</taxon>
        <taxon>Parnassini</taxon>
        <taxon>Parnassius</taxon>
        <taxon>Parnassius</taxon>
    </lineage>
</organism>
<dbReference type="PANTHER" id="PTHR13693">
    <property type="entry name" value="CLASS II AMINOTRANSFERASE/8-AMINO-7-OXONONANOATE SYNTHASE"/>
    <property type="match status" value="1"/>
</dbReference>
<dbReference type="PANTHER" id="PTHR13693:SF3">
    <property type="entry name" value="LD36009P"/>
    <property type="match status" value="1"/>
</dbReference>
<evidence type="ECO:0000313" key="2">
    <source>
        <dbReference type="EMBL" id="CAG5019828.1"/>
    </source>
</evidence>
<reference evidence="2" key="1">
    <citation type="submission" date="2021-04" db="EMBL/GenBank/DDBJ databases">
        <authorList>
            <person name="Tunstrom K."/>
        </authorList>
    </citation>
    <scope>NUCLEOTIDE SEQUENCE</scope>
</reference>
<dbReference type="GO" id="GO:0046513">
    <property type="term" value="P:ceramide biosynthetic process"/>
    <property type="evidence" value="ECO:0007669"/>
    <property type="project" value="TreeGrafter"/>
</dbReference>
<sequence>MSPPTAAQVLAAMRALCTLQGLRRVHTLRDNTHYFRRRKRGNFTADLENYDSGPMALQNYSQEIPGKDNSPTSLTSQKNYNKVSPTYVGMQQNILSTPQRNNNSAEQSAGITHTTSVKELCSAISPKQVKEANELARVSGKTNKRLCEMGVVTYGHEDSLVVPMMVFTLSNISATLERLTARDVATVDVGFPATPLYKSRLRFCLSAAHSREQLDTCLAAIQEVVEELGLQYSRRR</sequence>
<dbReference type="GO" id="GO:0016020">
    <property type="term" value="C:membrane"/>
    <property type="evidence" value="ECO:0007669"/>
    <property type="project" value="GOC"/>
</dbReference>
<dbReference type="OrthoDB" id="65434at2759"/>
<comment type="caution">
    <text evidence="2">The sequence shown here is derived from an EMBL/GenBank/DDBJ whole genome shotgun (WGS) entry which is preliminary data.</text>
</comment>
<evidence type="ECO:0000313" key="3">
    <source>
        <dbReference type="Proteomes" id="UP000691718"/>
    </source>
</evidence>
<accession>A0A8S3XGK0</accession>
<evidence type="ECO:0000256" key="1">
    <source>
        <dbReference type="ARBA" id="ARBA00022679"/>
    </source>
</evidence>
<dbReference type="Proteomes" id="UP000691718">
    <property type="component" value="Unassembled WGS sequence"/>
</dbReference>
<gene>
    <name evidence="2" type="ORF">PAPOLLO_LOCUS17147</name>
</gene>
<keyword evidence="3" id="KW-1185">Reference proteome</keyword>
<protein>
    <submittedName>
        <fullName evidence="2">(apollo) hypothetical protein</fullName>
    </submittedName>
</protein>
<dbReference type="EMBL" id="CAJQZP010001133">
    <property type="protein sequence ID" value="CAG5019828.1"/>
    <property type="molecule type" value="Genomic_DNA"/>
</dbReference>
<dbReference type="GO" id="GO:0017059">
    <property type="term" value="C:serine palmitoyltransferase complex"/>
    <property type="evidence" value="ECO:0007669"/>
    <property type="project" value="TreeGrafter"/>
</dbReference>
<keyword evidence="1" id="KW-0808">Transferase</keyword>
<name>A0A8S3XGK0_PARAO</name>
<dbReference type="InterPro" id="IPR050087">
    <property type="entry name" value="AON_synthase_class-II"/>
</dbReference>
<dbReference type="GO" id="GO:0004758">
    <property type="term" value="F:serine C-palmitoyltransferase activity"/>
    <property type="evidence" value="ECO:0007669"/>
    <property type="project" value="TreeGrafter"/>
</dbReference>
<proteinExistence type="predicted"/>